<dbReference type="EMBL" id="BAABAB010000016">
    <property type="protein sequence ID" value="GAA3620274.1"/>
    <property type="molecule type" value="Genomic_DNA"/>
</dbReference>
<dbReference type="Proteomes" id="UP001501490">
    <property type="component" value="Unassembled WGS sequence"/>
</dbReference>
<feature type="domain" description="AB hydrolase-1" evidence="2">
    <location>
        <begin position="24"/>
        <end position="265"/>
    </location>
</feature>
<name>A0ABP6ZYH4_9ACTN</name>
<dbReference type="InterPro" id="IPR000073">
    <property type="entry name" value="AB_hydrolase_1"/>
</dbReference>
<protein>
    <submittedName>
        <fullName evidence="3">Alpha/beta fold hydrolase</fullName>
    </submittedName>
</protein>
<keyword evidence="4" id="KW-1185">Reference proteome</keyword>
<reference evidence="4" key="1">
    <citation type="journal article" date="2019" name="Int. J. Syst. Evol. Microbiol.">
        <title>The Global Catalogue of Microorganisms (GCM) 10K type strain sequencing project: providing services to taxonomists for standard genome sequencing and annotation.</title>
        <authorList>
            <consortium name="The Broad Institute Genomics Platform"/>
            <consortium name="The Broad Institute Genome Sequencing Center for Infectious Disease"/>
            <person name="Wu L."/>
            <person name="Ma J."/>
        </authorList>
    </citation>
    <scope>NUCLEOTIDE SEQUENCE [LARGE SCALE GENOMIC DNA]</scope>
    <source>
        <strain evidence="4">JCM 16929</strain>
    </source>
</reference>
<accession>A0ABP6ZYH4</accession>
<comment type="caution">
    <text evidence="3">The sequence shown here is derived from an EMBL/GenBank/DDBJ whole genome shotgun (WGS) entry which is preliminary data.</text>
</comment>
<keyword evidence="1 3" id="KW-0378">Hydrolase</keyword>
<dbReference type="Gene3D" id="3.40.50.1820">
    <property type="entry name" value="alpha/beta hydrolase"/>
    <property type="match status" value="1"/>
</dbReference>
<evidence type="ECO:0000259" key="2">
    <source>
        <dbReference type="Pfam" id="PF00561"/>
    </source>
</evidence>
<evidence type="ECO:0000313" key="4">
    <source>
        <dbReference type="Proteomes" id="UP001501490"/>
    </source>
</evidence>
<dbReference type="RefSeq" id="WP_344804564.1">
    <property type="nucleotide sequence ID" value="NZ_BAABAB010000016.1"/>
</dbReference>
<dbReference type="GO" id="GO:0016787">
    <property type="term" value="F:hydrolase activity"/>
    <property type="evidence" value="ECO:0007669"/>
    <property type="project" value="UniProtKB-KW"/>
</dbReference>
<dbReference type="PRINTS" id="PR00111">
    <property type="entry name" value="ABHYDROLASE"/>
</dbReference>
<organism evidence="3 4">
    <name type="scientific">Microlunatus ginsengisoli</name>
    <dbReference type="NCBI Taxonomy" id="363863"/>
    <lineage>
        <taxon>Bacteria</taxon>
        <taxon>Bacillati</taxon>
        <taxon>Actinomycetota</taxon>
        <taxon>Actinomycetes</taxon>
        <taxon>Propionibacteriales</taxon>
        <taxon>Propionibacteriaceae</taxon>
        <taxon>Microlunatus</taxon>
    </lineage>
</organism>
<evidence type="ECO:0000256" key="1">
    <source>
        <dbReference type="ARBA" id="ARBA00022801"/>
    </source>
</evidence>
<sequence length="278" mass="30170">MARTIEGPVFAIEPGPDGSSTAGPRICFLHGLFGQGKNWTGIAKALVGQARPLLVDLPNHGRSAWSDTFSYSAMAAAVADLLRSRGQGDPYVLVGHSMGGKVAMMLALEHPDLVERLCVVDVSPVAYPAEGAGSLRQFGTYVEGMRALDLATLPDRASADRELTPYVEDPTIRGFLLQNLRRSTDGTGPGWQWQMNLRLLGDHLVEIGGWPEGEVAPYPGPVLWLAGAESRYIRPEYADVMRALFPRTQLVTIKGAGHWVHADRPDVFLTALRRFAGL</sequence>
<dbReference type="Pfam" id="PF00561">
    <property type="entry name" value="Abhydrolase_1"/>
    <property type="match status" value="1"/>
</dbReference>
<proteinExistence type="predicted"/>
<dbReference type="SUPFAM" id="SSF53474">
    <property type="entry name" value="alpha/beta-Hydrolases"/>
    <property type="match status" value="1"/>
</dbReference>
<dbReference type="PANTHER" id="PTHR46118:SF4">
    <property type="entry name" value="PROTEIN ABHD11"/>
    <property type="match status" value="1"/>
</dbReference>
<dbReference type="InterPro" id="IPR029058">
    <property type="entry name" value="AB_hydrolase_fold"/>
</dbReference>
<gene>
    <name evidence="3" type="ORF">GCM10022236_23080</name>
</gene>
<evidence type="ECO:0000313" key="3">
    <source>
        <dbReference type="EMBL" id="GAA3620274.1"/>
    </source>
</evidence>
<dbReference type="PANTHER" id="PTHR46118">
    <property type="entry name" value="PROTEIN ABHD11"/>
    <property type="match status" value="1"/>
</dbReference>